<evidence type="ECO:0000313" key="2">
    <source>
        <dbReference type="EMBL" id="KAK7057804.1"/>
    </source>
</evidence>
<accession>A0AAW0DY11</accession>
<dbReference type="AlphaFoldDB" id="A0AAW0DY11"/>
<sequence length="249" mass="26641">MHGKSWRFTGARDSIISAGSIRSARLIPGLAPPTTTLCPLSFGNRPKIGTIVYTLEPIAAFAAILCLQISRHLHLEIRKTVFISPFNHYPKLASPNDRTRRASQLPTQFARSATQNTTCDEMQSPRSTSAHASILSTYLKPATLPLSSPAKQPAPTEFTSTTPCCSCRLRNSHYRKVGHKEKRFCPAVLSPYLPHHANDTAVSLVFHSSTSIILPAPAPAAAAAAATTVPTPHTPSAPSAVLGLANPPP</sequence>
<reference evidence="2 3" key="1">
    <citation type="journal article" date="2024" name="J Genomics">
        <title>Draft genome sequencing and assembly of Favolaschia claudopus CIRM-BRFM 2984 isolated from oak limbs.</title>
        <authorList>
            <person name="Navarro D."/>
            <person name="Drula E."/>
            <person name="Chaduli D."/>
            <person name="Cazenave R."/>
            <person name="Ahrendt S."/>
            <person name="Wang J."/>
            <person name="Lipzen A."/>
            <person name="Daum C."/>
            <person name="Barry K."/>
            <person name="Grigoriev I.V."/>
            <person name="Favel A."/>
            <person name="Rosso M.N."/>
            <person name="Martin F."/>
        </authorList>
    </citation>
    <scope>NUCLEOTIDE SEQUENCE [LARGE SCALE GENOMIC DNA]</scope>
    <source>
        <strain evidence="2 3">CIRM-BRFM 2984</strain>
    </source>
</reference>
<feature type="compositionally biased region" description="Low complexity" evidence="1">
    <location>
        <begin position="227"/>
        <end position="241"/>
    </location>
</feature>
<dbReference type="Proteomes" id="UP001362999">
    <property type="component" value="Unassembled WGS sequence"/>
</dbReference>
<dbReference type="EMBL" id="JAWWNJ010000004">
    <property type="protein sequence ID" value="KAK7057804.1"/>
    <property type="molecule type" value="Genomic_DNA"/>
</dbReference>
<proteinExistence type="predicted"/>
<protein>
    <submittedName>
        <fullName evidence="2">Uncharacterized protein</fullName>
    </submittedName>
</protein>
<organism evidence="2 3">
    <name type="scientific">Favolaschia claudopus</name>
    <dbReference type="NCBI Taxonomy" id="2862362"/>
    <lineage>
        <taxon>Eukaryota</taxon>
        <taxon>Fungi</taxon>
        <taxon>Dikarya</taxon>
        <taxon>Basidiomycota</taxon>
        <taxon>Agaricomycotina</taxon>
        <taxon>Agaricomycetes</taxon>
        <taxon>Agaricomycetidae</taxon>
        <taxon>Agaricales</taxon>
        <taxon>Marasmiineae</taxon>
        <taxon>Mycenaceae</taxon>
        <taxon>Favolaschia</taxon>
    </lineage>
</organism>
<name>A0AAW0DY11_9AGAR</name>
<gene>
    <name evidence="2" type="ORF">R3P38DRAFT_2759976</name>
</gene>
<evidence type="ECO:0000256" key="1">
    <source>
        <dbReference type="SAM" id="MobiDB-lite"/>
    </source>
</evidence>
<feature type="region of interest" description="Disordered" evidence="1">
    <location>
        <begin position="227"/>
        <end position="249"/>
    </location>
</feature>
<evidence type="ECO:0000313" key="3">
    <source>
        <dbReference type="Proteomes" id="UP001362999"/>
    </source>
</evidence>
<comment type="caution">
    <text evidence="2">The sequence shown here is derived from an EMBL/GenBank/DDBJ whole genome shotgun (WGS) entry which is preliminary data.</text>
</comment>
<keyword evidence="3" id="KW-1185">Reference proteome</keyword>